<dbReference type="PATRIC" id="fig|178900.6.peg.1373"/>
<dbReference type="RefSeq" id="WP_062142295.1">
    <property type="nucleotide sequence ID" value="NZ_JAMYZR010000021.1"/>
</dbReference>
<evidence type="ECO:0000313" key="10">
    <source>
        <dbReference type="EMBL" id="MCP1246586.1"/>
    </source>
</evidence>
<dbReference type="Pfam" id="PF04055">
    <property type="entry name" value="Radical_SAM"/>
    <property type="match status" value="1"/>
</dbReference>
<dbReference type="GO" id="GO:0046872">
    <property type="term" value="F:metal ion binding"/>
    <property type="evidence" value="ECO:0007669"/>
    <property type="project" value="UniProtKB-KW"/>
</dbReference>
<name>A0A149UU86_9PROT</name>
<keyword evidence="4" id="KW-0479">Metal-binding</keyword>
<keyword evidence="5" id="KW-0560">Oxidoreductase</keyword>
<gene>
    <name evidence="9" type="ORF">AD952_08720</name>
    <name evidence="10" type="ORF">NKW54_11620</name>
</gene>
<dbReference type="SFLD" id="SFLDG01067">
    <property type="entry name" value="SPASM/twitch_domain_containing"/>
    <property type="match status" value="1"/>
</dbReference>
<dbReference type="InterPro" id="IPR000385">
    <property type="entry name" value="MoaA_NifB_PqqE_Fe-S-bd_CS"/>
</dbReference>
<reference evidence="10 12" key="2">
    <citation type="submission" date="2022-06" db="EMBL/GenBank/DDBJ databases">
        <title>Acetobacer genomes from food samples.</title>
        <authorList>
            <person name="Sombolestani A."/>
        </authorList>
    </citation>
    <scope>NUCLEOTIDE SEQUENCE [LARGE SCALE GENOMIC DNA]</scope>
    <source>
        <strain evidence="10 12">R-83281</strain>
    </source>
</reference>
<keyword evidence="12" id="KW-1185">Reference proteome</keyword>
<dbReference type="SMART" id="SM00729">
    <property type="entry name" value="Elp3"/>
    <property type="match status" value="1"/>
</dbReference>
<dbReference type="Proteomes" id="UP001523543">
    <property type="component" value="Unassembled WGS sequence"/>
</dbReference>
<comment type="cofactor">
    <cofactor evidence="1">
        <name>[4Fe-4S] cluster</name>
        <dbReference type="ChEBI" id="CHEBI:49883"/>
    </cofactor>
</comment>
<evidence type="ECO:0000256" key="1">
    <source>
        <dbReference type="ARBA" id="ARBA00001966"/>
    </source>
</evidence>
<evidence type="ECO:0000256" key="4">
    <source>
        <dbReference type="ARBA" id="ARBA00022723"/>
    </source>
</evidence>
<dbReference type="InterPro" id="IPR050377">
    <property type="entry name" value="Radical_SAM_PqqE_MftC-like"/>
</dbReference>
<dbReference type="InterPro" id="IPR006638">
    <property type="entry name" value="Elp3/MiaA/NifB-like_rSAM"/>
</dbReference>
<dbReference type="EMBL" id="JAMYZR010000021">
    <property type="protein sequence ID" value="MCP1246586.1"/>
    <property type="molecule type" value="Genomic_DNA"/>
</dbReference>
<dbReference type="GO" id="GO:0032324">
    <property type="term" value="P:molybdopterin cofactor biosynthetic process"/>
    <property type="evidence" value="ECO:0007669"/>
    <property type="project" value="UniProtKB-ARBA"/>
</dbReference>
<dbReference type="AlphaFoldDB" id="A0A149UU86"/>
<dbReference type="Gene3D" id="3.20.20.70">
    <property type="entry name" value="Aldolase class I"/>
    <property type="match status" value="1"/>
</dbReference>
<dbReference type="CDD" id="cd01335">
    <property type="entry name" value="Radical_SAM"/>
    <property type="match status" value="1"/>
</dbReference>
<proteinExistence type="predicted"/>
<reference evidence="9 11" key="1">
    <citation type="submission" date="2015-06" db="EMBL/GenBank/DDBJ databases">
        <title>Improved classification and identification of acetic acid bacteria using matrix-assisted laser desorption/ionization time-of-flight mass spectrometry; Gluconobacter nephelii and Gluconobacter uchimurae are later heterotypic synonyms of Gluconobacter japonicus and Gluconobacter oxydans, respectively.</title>
        <authorList>
            <person name="Li L."/>
            <person name="Cleenwerck I."/>
            <person name="De Vuyst L."/>
            <person name="Vandamme P."/>
        </authorList>
    </citation>
    <scope>NUCLEOTIDE SEQUENCE [LARGE SCALE GENOMIC DNA]</scope>
    <source>
        <strain evidence="9 11">LMG 1608</strain>
    </source>
</reference>
<evidence type="ECO:0000256" key="6">
    <source>
        <dbReference type="ARBA" id="ARBA00023004"/>
    </source>
</evidence>
<keyword evidence="2" id="KW-0004">4Fe-4S</keyword>
<keyword evidence="3" id="KW-0949">S-adenosyl-L-methionine</keyword>
<dbReference type="PANTHER" id="PTHR11228:SF7">
    <property type="entry name" value="PQQA PEPTIDE CYCLASE"/>
    <property type="match status" value="1"/>
</dbReference>
<evidence type="ECO:0000313" key="11">
    <source>
        <dbReference type="Proteomes" id="UP000075312"/>
    </source>
</evidence>
<sequence>MKSVKKLSRKILRAFKGYRSKEGDLKKEQGNPVTSQLGFVDHIGLRHVHGWVMDPDDPAERLSVEAFLPETGESLGNAVASQFNHGIAGVGDNSRQYGFWFPLKREITPEEQKNLQVRVPGRNEVCRAPNLESWHPLLHVAMDIVDNCNLRCPFCLYDYSKVRKTHFMTQETLESALRLMPYTKDREFWFSCLHEPSLHPDFLSFLNLVPPAMRKKVFFTSNFARRMPESYFQGLAKSEISHVNISLESLTPEIYERMRKGARFPIFMENWDKLITAFNEVNSSVNLYYIIMAYKSNLDELPSMARYLIEERRAARVEIRYTYDVPFIEAAFRDQEFLQEEDWDWLQANLPHLGSGQVVLDRPAFSKTREDDVAEPDVVPAAYSEAGFLPDRYLARLMWDGTLELRGISRASEGEAMVEIPILTRNIRDIDDLDSFFHSLNCSKIPS</sequence>
<dbReference type="PROSITE" id="PS01305">
    <property type="entry name" value="MOAA_NIFB_PQQE"/>
    <property type="match status" value="1"/>
</dbReference>
<dbReference type="InterPro" id="IPR013785">
    <property type="entry name" value="Aldolase_TIM"/>
</dbReference>
<dbReference type="PANTHER" id="PTHR11228">
    <property type="entry name" value="RADICAL SAM DOMAIN PROTEIN"/>
    <property type="match status" value="1"/>
</dbReference>
<accession>A0A149UU86</accession>
<keyword evidence="6" id="KW-0408">Iron</keyword>
<dbReference type="GO" id="GO:0051539">
    <property type="term" value="F:4 iron, 4 sulfur cluster binding"/>
    <property type="evidence" value="ECO:0007669"/>
    <property type="project" value="UniProtKB-KW"/>
</dbReference>
<evidence type="ECO:0000313" key="9">
    <source>
        <dbReference type="EMBL" id="KXV71492.1"/>
    </source>
</evidence>
<dbReference type="Proteomes" id="UP000075312">
    <property type="component" value="Unassembled WGS sequence"/>
</dbReference>
<evidence type="ECO:0000256" key="3">
    <source>
        <dbReference type="ARBA" id="ARBA00022691"/>
    </source>
</evidence>
<evidence type="ECO:0000256" key="2">
    <source>
        <dbReference type="ARBA" id="ARBA00022485"/>
    </source>
</evidence>
<evidence type="ECO:0000313" key="12">
    <source>
        <dbReference type="Proteomes" id="UP001523543"/>
    </source>
</evidence>
<organism evidence="9 11">
    <name type="scientific">Acetobacter cerevisiae</name>
    <dbReference type="NCBI Taxonomy" id="178900"/>
    <lineage>
        <taxon>Bacteria</taxon>
        <taxon>Pseudomonadati</taxon>
        <taxon>Pseudomonadota</taxon>
        <taxon>Alphaproteobacteria</taxon>
        <taxon>Acetobacterales</taxon>
        <taxon>Acetobacteraceae</taxon>
        <taxon>Acetobacter</taxon>
    </lineage>
</organism>
<dbReference type="InterPro" id="IPR007197">
    <property type="entry name" value="rSAM"/>
</dbReference>
<dbReference type="GO" id="GO:0016491">
    <property type="term" value="F:oxidoreductase activity"/>
    <property type="evidence" value="ECO:0007669"/>
    <property type="project" value="UniProtKB-KW"/>
</dbReference>
<feature type="domain" description="Elp3/MiaA/NifB-like radical SAM core" evidence="8">
    <location>
        <begin position="138"/>
        <end position="348"/>
    </location>
</feature>
<dbReference type="SUPFAM" id="SSF102114">
    <property type="entry name" value="Radical SAM enzymes"/>
    <property type="match status" value="1"/>
</dbReference>
<evidence type="ECO:0000256" key="7">
    <source>
        <dbReference type="ARBA" id="ARBA00023014"/>
    </source>
</evidence>
<dbReference type="InterPro" id="IPR058240">
    <property type="entry name" value="rSAM_sf"/>
</dbReference>
<keyword evidence="7" id="KW-0411">Iron-sulfur</keyword>
<evidence type="ECO:0000259" key="8">
    <source>
        <dbReference type="SMART" id="SM00729"/>
    </source>
</evidence>
<dbReference type="EMBL" id="LHZY01000023">
    <property type="protein sequence ID" value="KXV71492.1"/>
    <property type="molecule type" value="Genomic_DNA"/>
</dbReference>
<evidence type="ECO:0000256" key="5">
    <source>
        <dbReference type="ARBA" id="ARBA00023002"/>
    </source>
</evidence>
<protein>
    <submittedName>
        <fullName evidence="10">Radical SAM protein</fullName>
    </submittedName>
</protein>
<comment type="caution">
    <text evidence="9">The sequence shown here is derived from an EMBL/GenBank/DDBJ whole genome shotgun (WGS) entry which is preliminary data.</text>
</comment>
<dbReference type="SFLD" id="SFLDS00029">
    <property type="entry name" value="Radical_SAM"/>
    <property type="match status" value="1"/>
</dbReference>